<keyword evidence="2" id="KW-1185">Reference proteome</keyword>
<reference evidence="1 2" key="1">
    <citation type="journal article" date="2019" name="Front. Genet.">
        <title>Whole-Genome Sequencing of the Opportunistic Yeast Pathogen Candida inconspicua Uncovers Its Hybrid Origin.</title>
        <authorList>
            <person name="Mixao V."/>
            <person name="Hansen A.P."/>
            <person name="Saus E."/>
            <person name="Boekhout T."/>
            <person name="Lass-Florl C."/>
            <person name="Gabaldon T."/>
        </authorList>
    </citation>
    <scope>NUCLEOTIDE SEQUENCE [LARGE SCALE GENOMIC DNA]</scope>
    <source>
        <strain evidence="1 2">CBS 180</strain>
    </source>
</reference>
<comment type="caution">
    <text evidence="1">The sequence shown here is derived from an EMBL/GenBank/DDBJ whole genome shotgun (WGS) entry which is preliminary data.</text>
</comment>
<dbReference type="GO" id="GO:0042765">
    <property type="term" value="C:GPI-anchor transamidase complex"/>
    <property type="evidence" value="ECO:0007669"/>
    <property type="project" value="InterPro"/>
</dbReference>
<dbReference type="EMBL" id="SELW01000396">
    <property type="protein sequence ID" value="TID28463.1"/>
    <property type="molecule type" value="Genomic_DNA"/>
</dbReference>
<dbReference type="GO" id="GO:0016255">
    <property type="term" value="P:attachment of GPI anchor to protein"/>
    <property type="evidence" value="ECO:0007669"/>
    <property type="project" value="InterPro"/>
</dbReference>
<dbReference type="Pfam" id="PF10510">
    <property type="entry name" value="PIG-S"/>
    <property type="match status" value="1"/>
</dbReference>
<organism evidence="1 2">
    <name type="scientific">Pichia inconspicua</name>
    <dbReference type="NCBI Taxonomy" id="52247"/>
    <lineage>
        <taxon>Eukaryota</taxon>
        <taxon>Fungi</taxon>
        <taxon>Dikarya</taxon>
        <taxon>Ascomycota</taxon>
        <taxon>Saccharomycotina</taxon>
        <taxon>Pichiomycetes</taxon>
        <taxon>Pichiales</taxon>
        <taxon>Pichiaceae</taxon>
        <taxon>Pichia</taxon>
    </lineage>
</organism>
<protein>
    <submittedName>
        <fullName evidence="1">Uncharacterized protein</fullName>
    </submittedName>
</protein>
<gene>
    <name evidence="1" type="ORF">CANINC_002458</name>
</gene>
<sequence length="427" mass="49936">MQNPLQDVTLKIPIRYDAPFKFVDLAEAVDLQASARFQNELKSLLDLKLELIKSNDTDFYKDLYPESEMFIECKLSDINALQVDGYTNYGELYFMLETVNQNDMPFFLTQMIVDHCFKSEIEKYSPDSFYKIENSENDDYYLVHEDERDLPVIANLLNKNYTEQLEVVLHYHVVFSDLIDFDIKTAIMKHTLKLLNNVPNLFKLSIHFDSITTDDLKQYTDDNNDEYDTTQLSELPVFRSIFQSMTLDDNSDKQHAHFIFYPLTPNDETFDKLVNTGLEMDPTSSNFLSIGEWGSVYFPLLNEFGNDGRYEINEKTIAEAFWRFDESLLDSIGVPVENLSLHVRMDSFKRYMTIQYLTKFSGLLYDLKRKLKSQSLSVWSMKRIAELFTESLALREKVLKALKNKETFEALTTSEKMIDRIKLALTE</sequence>
<dbReference type="OrthoDB" id="28748at2759"/>
<name>A0A4T0X1J3_9ASCO</name>
<dbReference type="AlphaFoldDB" id="A0A4T0X1J3"/>
<dbReference type="STRING" id="52247.A0A4T0X1J3"/>
<evidence type="ECO:0000313" key="2">
    <source>
        <dbReference type="Proteomes" id="UP000307173"/>
    </source>
</evidence>
<dbReference type="InterPro" id="IPR019540">
    <property type="entry name" value="PtdIno-glycan_biosynth_class_S"/>
</dbReference>
<evidence type="ECO:0000313" key="1">
    <source>
        <dbReference type="EMBL" id="TID28463.1"/>
    </source>
</evidence>
<dbReference type="Proteomes" id="UP000307173">
    <property type="component" value="Unassembled WGS sequence"/>
</dbReference>
<proteinExistence type="predicted"/>
<accession>A0A4T0X1J3</accession>